<feature type="binding site" evidence="5">
    <location>
        <position position="63"/>
    </location>
    <ligand>
        <name>Zn(2+)</name>
        <dbReference type="ChEBI" id="CHEBI:29105"/>
    </ligand>
</feature>
<comment type="pathway">
    <text evidence="5">Amino-acid degradation; L-arginine degradation via AST pathway; L-glutamate and succinate from L-arginine: step 5/5.</text>
</comment>
<comment type="caution">
    <text evidence="9">The sequence shown here is derived from an EMBL/GenBank/DDBJ whole genome shotgun (WGS) entry which is preliminary data.</text>
</comment>
<comment type="cofactor">
    <cofactor evidence="5">
        <name>Zn(2+)</name>
        <dbReference type="ChEBI" id="CHEBI:29105"/>
    </cofactor>
    <text evidence="5">Binds 1 zinc ion per subunit.</text>
</comment>
<dbReference type="InterPro" id="IPR007036">
    <property type="entry name" value="Aste_AspA_hybrid_dom"/>
</dbReference>
<sequence length="349" mass="38542">MLAQVKAGAFLAASLDMDSPEELGQWRTESGVECALLARGVLAITPSDLTKEAKAIVISSGIHGDETAPIELVQRLAEHILSGQIQPAHRLLLIIGHPEAIVCHQRFIDENMNRLFKQMNDESNPDTVRANTLQALLRGFYASASFDDPQRWHLDLHCAIRDSVHYTFAVSPYSEQPTRSLPLFSFLQQAEVEAVLMANSPSPTFSWFSAAYFGAQAFTLELGKVAPFGDNDLSRLEPFYQALQTLITTPTHEAKKQSQWQEDALAIYKVTRTLVKQSDDFSFTFPNDQANFTFFDQGALLGKDGNTEYYSLEGGEAIVFPNANVAVGQRAALLVQQTGVTLTDQVTVK</sequence>
<comment type="function">
    <text evidence="5">Transforms N(2)-succinylglutamate into succinate and glutamate.</text>
</comment>
<dbReference type="SUPFAM" id="SSF53187">
    <property type="entry name" value="Zn-dependent exopeptidases"/>
    <property type="match status" value="1"/>
</dbReference>
<dbReference type="Gene3D" id="3.40.630.10">
    <property type="entry name" value="Zn peptidases"/>
    <property type="match status" value="1"/>
</dbReference>
<gene>
    <name evidence="5" type="primary">astE</name>
    <name evidence="9" type="ORF">ABT58_21725</name>
</gene>
<dbReference type="InterPro" id="IPR050178">
    <property type="entry name" value="AspA/AstE_fam"/>
</dbReference>
<feature type="active site" evidence="5">
    <location>
        <position position="221"/>
    </location>
</feature>
<evidence type="ECO:0000256" key="5">
    <source>
        <dbReference type="HAMAP-Rule" id="MF_00767"/>
    </source>
</evidence>
<dbReference type="PANTHER" id="PTHR15162">
    <property type="entry name" value="ASPARTOACYLASE"/>
    <property type="match status" value="1"/>
</dbReference>
<dbReference type="NCBIfam" id="NF003706">
    <property type="entry name" value="PRK05324.1"/>
    <property type="match status" value="1"/>
</dbReference>
<dbReference type="Pfam" id="PF04952">
    <property type="entry name" value="AstE_AspA_hybrid"/>
    <property type="match status" value="1"/>
</dbReference>
<dbReference type="PIRSF" id="PIRSF017020">
    <property type="entry name" value="AstE"/>
    <property type="match status" value="1"/>
</dbReference>
<dbReference type="PANTHER" id="PTHR15162:SF7">
    <property type="entry name" value="SUCCINYLGLUTAMATE DESUCCINYLASE"/>
    <property type="match status" value="1"/>
</dbReference>
<dbReference type="GO" id="GO:0019544">
    <property type="term" value="P:L-arginine catabolic process to L-glutamate"/>
    <property type="evidence" value="ECO:0007669"/>
    <property type="project" value="UniProtKB-UniRule"/>
</dbReference>
<feature type="binding site" evidence="5">
    <location>
        <position position="157"/>
    </location>
    <ligand>
        <name>Zn(2+)</name>
        <dbReference type="ChEBI" id="CHEBI:29105"/>
    </ligand>
</feature>
<dbReference type="GO" id="GO:0019545">
    <property type="term" value="P:L-arginine catabolic process to succinate"/>
    <property type="evidence" value="ECO:0007669"/>
    <property type="project" value="UniProtKB-UniRule"/>
</dbReference>
<keyword evidence="1 5" id="KW-0056">Arginine metabolism</keyword>
<dbReference type="Proteomes" id="UP000036426">
    <property type="component" value="Unassembled WGS sequence"/>
</dbReference>
<proteinExistence type="inferred from homology"/>
<evidence type="ECO:0000256" key="3">
    <source>
        <dbReference type="ARBA" id="ARBA00022801"/>
    </source>
</evidence>
<comment type="similarity">
    <text evidence="5">Belongs to the AspA/AstE family. Succinylglutamate desuccinylase subfamily.</text>
</comment>
<keyword evidence="10" id="KW-1185">Reference proteome</keyword>
<dbReference type="InterPro" id="IPR016681">
    <property type="entry name" value="SuccinylGlu_desuccinylase"/>
</dbReference>
<dbReference type="NCBIfam" id="TIGR03242">
    <property type="entry name" value="arg_catab_astE"/>
    <property type="match status" value="1"/>
</dbReference>
<evidence type="ECO:0000313" key="10">
    <source>
        <dbReference type="Proteomes" id="UP000036426"/>
    </source>
</evidence>
<evidence type="ECO:0000259" key="7">
    <source>
        <dbReference type="Pfam" id="PF04952"/>
    </source>
</evidence>
<protein>
    <recommendedName>
        <fullName evidence="5 6">Succinylglutamate desuccinylase</fullName>
        <ecNumber evidence="5 6">3.5.1.96</ecNumber>
    </recommendedName>
</protein>
<reference evidence="9 10" key="1">
    <citation type="submission" date="2015-05" db="EMBL/GenBank/DDBJ databases">
        <title>Photobacterium galathea sp. nov.</title>
        <authorList>
            <person name="Machado H."/>
            <person name="Gram L."/>
        </authorList>
    </citation>
    <scope>NUCLEOTIDE SEQUENCE [LARGE SCALE GENOMIC DNA]</scope>
    <source>
        <strain evidence="9 10">DSM 25995</strain>
    </source>
</reference>
<evidence type="ECO:0000256" key="4">
    <source>
        <dbReference type="ARBA" id="ARBA00022833"/>
    </source>
</evidence>
<feature type="binding site" evidence="5">
    <location>
        <position position="66"/>
    </location>
    <ligand>
        <name>Zn(2+)</name>
        <dbReference type="ChEBI" id="CHEBI:29105"/>
    </ligand>
</feature>
<dbReference type="HAMAP" id="MF_00767">
    <property type="entry name" value="Arg_catab_AstE"/>
    <property type="match status" value="1"/>
</dbReference>
<evidence type="ECO:0000256" key="2">
    <source>
        <dbReference type="ARBA" id="ARBA00022723"/>
    </source>
</evidence>
<feature type="domain" description="AstE/AspA barrel-sandwich hybrid" evidence="7">
    <location>
        <begin position="264"/>
        <end position="337"/>
    </location>
</feature>
<dbReference type="PATRIC" id="fig|754436.4.peg.4565"/>
<organism evidence="9 10">
    <name type="scientific">Photobacterium aphoticum</name>
    <dbReference type="NCBI Taxonomy" id="754436"/>
    <lineage>
        <taxon>Bacteria</taxon>
        <taxon>Pseudomonadati</taxon>
        <taxon>Pseudomonadota</taxon>
        <taxon>Gammaproteobacteria</taxon>
        <taxon>Vibrionales</taxon>
        <taxon>Vibrionaceae</taxon>
        <taxon>Photobacterium</taxon>
    </lineage>
</organism>
<keyword evidence="2 5" id="KW-0479">Metal-binding</keyword>
<dbReference type="GO" id="GO:0016788">
    <property type="term" value="F:hydrolase activity, acting on ester bonds"/>
    <property type="evidence" value="ECO:0007669"/>
    <property type="project" value="UniProtKB-UniRule"/>
</dbReference>
<feature type="domain" description="Succinylglutamate desuccinylase/Aspartoacylase catalytic" evidence="8">
    <location>
        <begin position="54"/>
        <end position="245"/>
    </location>
</feature>
<dbReference type="EMBL" id="LDOV01000047">
    <property type="protein sequence ID" value="KLU98636.1"/>
    <property type="molecule type" value="Genomic_DNA"/>
</dbReference>
<evidence type="ECO:0000256" key="6">
    <source>
        <dbReference type="NCBIfam" id="TIGR03242"/>
    </source>
</evidence>
<keyword evidence="4 5" id="KW-0862">Zinc</keyword>
<name>A0A0J1JAU1_9GAMM</name>
<dbReference type="EC" id="3.5.1.96" evidence="5 6"/>
<dbReference type="GO" id="GO:0009017">
    <property type="term" value="F:succinylglutamate desuccinylase activity"/>
    <property type="evidence" value="ECO:0007669"/>
    <property type="project" value="UniProtKB-UniRule"/>
</dbReference>
<evidence type="ECO:0000259" key="8">
    <source>
        <dbReference type="Pfam" id="PF24827"/>
    </source>
</evidence>
<dbReference type="AlphaFoldDB" id="A0A0J1JAU1"/>
<dbReference type="GO" id="GO:0008270">
    <property type="term" value="F:zinc ion binding"/>
    <property type="evidence" value="ECO:0007669"/>
    <property type="project" value="UniProtKB-UniRule"/>
</dbReference>
<keyword evidence="3 5" id="KW-0378">Hydrolase</keyword>
<accession>A0A0J1JAU1</accession>
<evidence type="ECO:0000313" key="9">
    <source>
        <dbReference type="EMBL" id="KLU98636.1"/>
    </source>
</evidence>
<dbReference type="UniPathway" id="UPA00185">
    <property type="reaction ID" value="UER00283"/>
</dbReference>
<evidence type="ECO:0000256" key="1">
    <source>
        <dbReference type="ARBA" id="ARBA00022503"/>
    </source>
</evidence>
<comment type="catalytic activity">
    <reaction evidence="5">
        <text>N-succinyl-L-glutamate + H2O = L-glutamate + succinate</text>
        <dbReference type="Rhea" id="RHEA:15169"/>
        <dbReference type="ChEBI" id="CHEBI:15377"/>
        <dbReference type="ChEBI" id="CHEBI:29985"/>
        <dbReference type="ChEBI" id="CHEBI:30031"/>
        <dbReference type="ChEBI" id="CHEBI:58763"/>
        <dbReference type="EC" id="3.5.1.96"/>
    </reaction>
</comment>
<dbReference type="InterPro" id="IPR055438">
    <property type="entry name" value="AstE_AspA_cat"/>
</dbReference>
<dbReference type="CDD" id="cd03855">
    <property type="entry name" value="M14_ASTE"/>
    <property type="match status" value="1"/>
</dbReference>
<dbReference type="Pfam" id="PF24827">
    <property type="entry name" value="AstE_AspA_cat"/>
    <property type="match status" value="1"/>
</dbReference>